<dbReference type="AlphaFoldDB" id="A0A0A9F5S4"/>
<proteinExistence type="predicted"/>
<reference evidence="1" key="2">
    <citation type="journal article" date="2015" name="Data Brief">
        <title>Shoot transcriptome of the giant reed, Arundo donax.</title>
        <authorList>
            <person name="Barrero R.A."/>
            <person name="Guerrero F.D."/>
            <person name="Moolhuijzen P."/>
            <person name="Goolsby J.A."/>
            <person name="Tidwell J."/>
            <person name="Bellgard S.E."/>
            <person name="Bellgard M.I."/>
        </authorList>
    </citation>
    <scope>NUCLEOTIDE SEQUENCE</scope>
    <source>
        <tissue evidence="1">Shoot tissue taken approximately 20 cm above the soil surface</tissue>
    </source>
</reference>
<reference evidence="1" key="1">
    <citation type="submission" date="2014-09" db="EMBL/GenBank/DDBJ databases">
        <authorList>
            <person name="Magalhaes I.L.F."/>
            <person name="Oliveira U."/>
            <person name="Santos F.R."/>
            <person name="Vidigal T.H.D.A."/>
            <person name="Brescovit A.D."/>
            <person name="Santos A.J."/>
        </authorList>
    </citation>
    <scope>NUCLEOTIDE SEQUENCE</scope>
    <source>
        <tissue evidence="1">Shoot tissue taken approximately 20 cm above the soil surface</tissue>
    </source>
</reference>
<name>A0A0A9F5S4_ARUDO</name>
<accession>A0A0A9F5S4</accession>
<organism evidence="1">
    <name type="scientific">Arundo donax</name>
    <name type="common">Giant reed</name>
    <name type="synonym">Donax arundinaceus</name>
    <dbReference type="NCBI Taxonomy" id="35708"/>
    <lineage>
        <taxon>Eukaryota</taxon>
        <taxon>Viridiplantae</taxon>
        <taxon>Streptophyta</taxon>
        <taxon>Embryophyta</taxon>
        <taxon>Tracheophyta</taxon>
        <taxon>Spermatophyta</taxon>
        <taxon>Magnoliopsida</taxon>
        <taxon>Liliopsida</taxon>
        <taxon>Poales</taxon>
        <taxon>Poaceae</taxon>
        <taxon>PACMAD clade</taxon>
        <taxon>Arundinoideae</taxon>
        <taxon>Arundineae</taxon>
        <taxon>Arundo</taxon>
    </lineage>
</organism>
<sequence length="31" mass="3709">MWILELYQLACYEASPCNFMKFLNIDIPITQ</sequence>
<evidence type="ECO:0000313" key="1">
    <source>
        <dbReference type="EMBL" id="JAE07682.1"/>
    </source>
</evidence>
<dbReference type="EMBL" id="GBRH01190214">
    <property type="protein sequence ID" value="JAE07682.1"/>
    <property type="molecule type" value="Transcribed_RNA"/>
</dbReference>
<protein>
    <submittedName>
        <fullName evidence="1">Uncharacterized protein</fullName>
    </submittedName>
</protein>